<reference evidence="3 4" key="1">
    <citation type="submission" date="2016-11" db="EMBL/GenBank/DDBJ databases">
        <title>Study of marine rhodopsin-containing bacteria.</title>
        <authorList>
            <person name="Yoshizawa S."/>
            <person name="Kumagai Y."/>
            <person name="Kogure K."/>
        </authorList>
    </citation>
    <scope>NUCLEOTIDE SEQUENCE [LARGE SCALE GENOMIC DNA]</scope>
    <source>
        <strain evidence="3 4">SAORIC-28</strain>
    </source>
</reference>
<evidence type="ECO:0000256" key="1">
    <source>
        <dbReference type="ARBA" id="ARBA00022729"/>
    </source>
</evidence>
<dbReference type="SUPFAM" id="SSF53850">
    <property type="entry name" value="Periplasmic binding protein-like II"/>
    <property type="match status" value="1"/>
</dbReference>
<dbReference type="PROSITE" id="PS51257">
    <property type="entry name" value="PROKAR_LIPOPROTEIN"/>
    <property type="match status" value="1"/>
</dbReference>
<feature type="signal peptide" evidence="2">
    <location>
        <begin position="1"/>
        <end position="18"/>
    </location>
</feature>
<dbReference type="Pfam" id="PF13416">
    <property type="entry name" value="SBP_bac_8"/>
    <property type="match status" value="1"/>
</dbReference>
<dbReference type="AlphaFoldDB" id="A0A271J1Z5"/>
<comment type="caution">
    <text evidence="3">The sequence shown here is derived from an EMBL/GenBank/DDBJ whole genome shotgun (WGS) entry which is preliminary data.</text>
</comment>
<organism evidence="3 4">
    <name type="scientific">Rubrivirga marina</name>
    <dbReference type="NCBI Taxonomy" id="1196024"/>
    <lineage>
        <taxon>Bacteria</taxon>
        <taxon>Pseudomonadati</taxon>
        <taxon>Rhodothermota</taxon>
        <taxon>Rhodothermia</taxon>
        <taxon>Rhodothermales</taxon>
        <taxon>Rubricoccaceae</taxon>
        <taxon>Rubrivirga</taxon>
    </lineage>
</organism>
<keyword evidence="1 2" id="KW-0732">Signal</keyword>
<dbReference type="RefSeq" id="WP_179299653.1">
    <property type="nucleotide sequence ID" value="NZ_MQWD01000001.1"/>
</dbReference>
<proteinExistence type="predicted"/>
<dbReference type="InterPro" id="IPR006059">
    <property type="entry name" value="SBP"/>
</dbReference>
<name>A0A271J1Z5_9BACT</name>
<dbReference type="PIRSF" id="PIRSF002825">
    <property type="entry name" value="CfbpA"/>
    <property type="match status" value="1"/>
</dbReference>
<dbReference type="InterPro" id="IPR026045">
    <property type="entry name" value="Ferric-bd"/>
</dbReference>
<dbReference type="Gene3D" id="3.40.190.10">
    <property type="entry name" value="Periplasmic binding protein-like II"/>
    <property type="match status" value="2"/>
</dbReference>
<dbReference type="EMBL" id="MQWD01000001">
    <property type="protein sequence ID" value="PAP77536.1"/>
    <property type="molecule type" value="Genomic_DNA"/>
</dbReference>
<accession>A0A271J1Z5</accession>
<protein>
    <recommendedName>
        <fullName evidence="5">Iron ABC transporter substrate-binding protein</fullName>
    </recommendedName>
</protein>
<feature type="chain" id="PRO_5012424932" description="Iron ABC transporter substrate-binding protein" evidence="2">
    <location>
        <begin position="19"/>
        <end position="341"/>
    </location>
</feature>
<dbReference type="PANTHER" id="PTHR30006">
    <property type="entry name" value="THIAMINE-BINDING PERIPLASMIC PROTEIN-RELATED"/>
    <property type="match status" value="1"/>
</dbReference>
<dbReference type="Proteomes" id="UP000216339">
    <property type="component" value="Unassembled WGS sequence"/>
</dbReference>
<evidence type="ECO:0000313" key="3">
    <source>
        <dbReference type="EMBL" id="PAP77536.1"/>
    </source>
</evidence>
<sequence>MPRLVLCLIAVLVLSACGGDGRTPLLVYSPHGKEMLREYEESFEAENPTVDVQWIDLGSQEVYDRIAGERANPQASVWWGAPQTLFMRAAADSLLQPFTPSWAGAVPPDARDADGRWWGTYLTPEGVLFNTDALEEADVPADWDDLLDDRYEGRLLIRSPLESGTMRTIWGALILRQPSVEEGYRWLARLDQNTAGYAANPTQLYLRIARGEADLTLWNLPDTYLQAQDYPFGFRAPDSGTPVLVDAIGIPAGAPQPDLARQFIEFVTTEAALLRQAEAYHRIPARTDIEADRLPDWMADGTFTPMDLDWNRLSEEGPEWMQVWDEQIKGRGAEYLAETGG</sequence>
<keyword evidence="4" id="KW-1185">Reference proteome</keyword>
<evidence type="ECO:0000256" key="2">
    <source>
        <dbReference type="SAM" id="SignalP"/>
    </source>
</evidence>
<gene>
    <name evidence="3" type="ORF">BSZ37_14345</name>
</gene>
<evidence type="ECO:0008006" key="5">
    <source>
        <dbReference type="Google" id="ProtNLM"/>
    </source>
</evidence>
<evidence type="ECO:0000313" key="4">
    <source>
        <dbReference type="Proteomes" id="UP000216339"/>
    </source>
</evidence>